<feature type="domain" description="Integrator complex subunit 4/Protein SIEL C-terminal Ig-like" evidence="4">
    <location>
        <begin position="808"/>
        <end position="930"/>
    </location>
</feature>
<evidence type="ECO:0000313" key="5">
    <source>
        <dbReference type="EMBL" id="KAK6195746.1"/>
    </source>
</evidence>
<evidence type="ECO:0000256" key="2">
    <source>
        <dbReference type="ARBA" id="ARBA00023242"/>
    </source>
</evidence>
<comment type="caution">
    <text evidence="5">The sequence shown here is derived from an EMBL/GenBank/DDBJ whole genome shotgun (WGS) entry which is preliminary data.</text>
</comment>
<dbReference type="InterPro" id="IPR016024">
    <property type="entry name" value="ARM-type_fold"/>
</dbReference>
<sequence length="934" mass="104188">MAALLKKRALAEYSQVIQEEPKQAKKLRLVQKPATTEVNLNLSAAVSSYDVLNILLRFGNSLPIPGDVTTPVLAQLLDHFTHEKETIVRCKIADLIGEMTKLPGCEVAEFINGLMSLINTEKSHKVQSGLIAALTTAGKSLANNAAVIQELVEKAVQMLKNSSHFVRSKCLILIGQLGSSDYKTELGMVFNVQDILGDFTQDQDPRVRSSSLQAMLSLHQRGIQLDQKVYQQACNSLVDDHEAGRMAAVKLLWVLSHLYPEVPVSGPEAGEEIRMVDDGFAKICNMMNDISVKVRTEAASLLGSLHLVSSRFLEQTLDKKLMSNMRRKKSASDRARDHFQSGEWSTGQKWADDKPKEELDAESISLMNIGACGAFIHGLEDEFLEVRNAALDSLCELAAQSAQFSTLSQDSIIDMFNDEIESIRLNAINSLRKISHNIVLREDQLDIILGVLQDYSPIVRETAHAMLGDIKLATKECLNSCVMALLDNLQRYPQDKANVWRCAQNLGSNHPHLTLTLVPDLLCIHPYFNTPVPDMDDPAYITVLILVFNGAVKCPTMLPLFQEHTLRHYTYLRGSLPEHVPVLKLYQHEEINVDGCKDNLSSLLTQCVSQLDSLDRLDSQSTQQLLEATVRDLDQMKKLDKSMSHVAECTSMFLHTQLLITKLMSEIKRTSGKITLSANVIAPLDKVLKLTTTLQTLFLGIGNKELVLIRQTELQALTLQLQSVITHGSLAEQLRTAETYINYLQHLQKFLESCNVMPDEFTSHLIAPLGNLEPSKLNIIRHVTQTSLELISPTSFPINKQVRKATVTIHEPVTCLDSSIKFSAGLTAGIPFDATIENVENSRDVLIQVKYPDQQQQLIIPCLSHWRKLSPLRHRLTTQVILSHALWSESCPVEISLVMKVAAIPGRKTQKRPEHIELCKPVEILVLTKPSKRA</sequence>
<evidence type="ECO:0000256" key="1">
    <source>
        <dbReference type="ARBA" id="ARBA00004123"/>
    </source>
</evidence>
<dbReference type="GO" id="GO:0032039">
    <property type="term" value="C:integrator complex"/>
    <property type="evidence" value="ECO:0007669"/>
    <property type="project" value="TreeGrafter"/>
</dbReference>
<evidence type="ECO:0000313" key="6">
    <source>
        <dbReference type="Proteomes" id="UP001347796"/>
    </source>
</evidence>
<dbReference type="InterPro" id="IPR011989">
    <property type="entry name" value="ARM-like"/>
</dbReference>
<dbReference type="Pfam" id="PF25458">
    <property type="entry name" value="INTS4_C"/>
    <property type="match status" value="1"/>
</dbReference>
<keyword evidence="6" id="KW-1185">Reference proteome</keyword>
<dbReference type="Gene3D" id="1.25.10.10">
    <property type="entry name" value="Leucine-rich Repeat Variant"/>
    <property type="match status" value="3"/>
</dbReference>
<dbReference type="Proteomes" id="UP001347796">
    <property type="component" value="Unassembled WGS sequence"/>
</dbReference>
<name>A0AAN8Q2J4_PATCE</name>
<dbReference type="InterPro" id="IPR056235">
    <property type="entry name" value="INTS4_8HBD"/>
</dbReference>
<protein>
    <recommendedName>
        <fullName evidence="7">Integrator complex subunit 4</fullName>
    </recommendedName>
</protein>
<evidence type="ECO:0000259" key="4">
    <source>
        <dbReference type="Pfam" id="PF25458"/>
    </source>
</evidence>
<accession>A0AAN8Q2J4</accession>
<dbReference type="SUPFAM" id="SSF48371">
    <property type="entry name" value="ARM repeat"/>
    <property type="match status" value="1"/>
</dbReference>
<evidence type="ECO:0008006" key="7">
    <source>
        <dbReference type="Google" id="ProtNLM"/>
    </source>
</evidence>
<gene>
    <name evidence="5" type="ORF">SNE40_001107</name>
</gene>
<feature type="domain" description="INTS4 8 helical bundle" evidence="3">
    <location>
        <begin position="602"/>
        <end position="795"/>
    </location>
</feature>
<dbReference type="EMBL" id="JAZGQO010000001">
    <property type="protein sequence ID" value="KAK6195746.1"/>
    <property type="molecule type" value="Genomic_DNA"/>
</dbReference>
<keyword evidence="2" id="KW-0539">Nucleus</keyword>
<comment type="subcellular location">
    <subcellularLocation>
        <location evidence="1">Nucleus</location>
    </subcellularLocation>
</comment>
<evidence type="ECO:0000259" key="3">
    <source>
        <dbReference type="Pfam" id="PF24493"/>
    </source>
</evidence>
<organism evidence="5 6">
    <name type="scientific">Patella caerulea</name>
    <name type="common">Rayed Mediterranean limpet</name>
    <dbReference type="NCBI Taxonomy" id="87958"/>
    <lineage>
        <taxon>Eukaryota</taxon>
        <taxon>Metazoa</taxon>
        <taxon>Spiralia</taxon>
        <taxon>Lophotrochozoa</taxon>
        <taxon>Mollusca</taxon>
        <taxon>Gastropoda</taxon>
        <taxon>Patellogastropoda</taxon>
        <taxon>Patelloidea</taxon>
        <taxon>Patellidae</taxon>
        <taxon>Patella</taxon>
    </lineage>
</organism>
<dbReference type="PANTHER" id="PTHR20938:SF0">
    <property type="entry name" value="INTEGRATOR COMPLEX SUBUNIT 4"/>
    <property type="match status" value="1"/>
</dbReference>
<dbReference type="InterPro" id="IPR057412">
    <property type="entry name" value="INTS4_C"/>
</dbReference>
<dbReference type="GO" id="GO:0016180">
    <property type="term" value="P:snRNA processing"/>
    <property type="evidence" value="ECO:0007669"/>
    <property type="project" value="TreeGrafter"/>
</dbReference>
<dbReference type="AlphaFoldDB" id="A0AAN8Q2J4"/>
<proteinExistence type="predicted"/>
<dbReference type="Pfam" id="PF24493">
    <property type="entry name" value="INTS4_8HBD"/>
    <property type="match status" value="1"/>
</dbReference>
<dbReference type="PANTHER" id="PTHR20938">
    <property type="entry name" value="INTEGRATOR COMPLEX SUBUNIT 4"/>
    <property type="match status" value="1"/>
</dbReference>
<reference evidence="5 6" key="1">
    <citation type="submission" date="2024-01" db="EMBL/GenBank/DDBJ databases">
        <title>The genome of the rayed Mediterranean limpet Patella caerulea (Linnaeus, 1758).</title>
        <authorList>
            <person name="Anh-Thu Weber A."/>
            <person name="Halstead-Nussloch G."/>
        </authorList>
    </citation>
    <scope>NUCLEOTIDE SEQUENCE [LARGE SCALE GENOMIC DNA]</scope>
    <source>
        <strain evidence="5">AATW-2023a</strain>
        <tissue evidence="5">Whole specimen</tissue>
    </source>
</reference>